<gene>
    <name evidence="2" type="primary">LEXM</name>
    <name evidence="2" type="ORF">AOXY_G16261</name>
</gene>
<evidence type="ECO:0000313" key="2">
    <source>
        <dbReference type="EMBL" id="KAK1164221.1"/>
    </source>
</evidence>
<accession>A0AAD8G407</accession>
<dbReference type="EMBL" id="JAGXEW010000014">
    <property type="protein sequence ID" value="KAK1164221.1"/>
    <property type="molecule type" value="Genomic_DNA"/>
</dbReference>
<dbReference type="Pfam" id="PF07004">
    <property type="entry name" value="SHIPPO-rpt"/>
    <property type="match status" value="3"/>
</dbReference>
<organism evidence="2 3">
    <name type="scientific">Acipenser oxyrinchus oxyrinchus</name>
    <dbReference type="NCBI Taxonomy" id="40147"/>
    <lineage>
        <taxon>Eukaryota</taxon>
        <taxon>Metazoa</taxon>
        <taxon>Chordata</taxon>
        <taxon>Craniata</taxon>
        <taxon>Vertebrata</taxon>
        <taxon>Euteleostomi</taxon>
        <taxon>Actinopterygii</taxon>
        <taxon>Chondrostei</taxon>
        <taxon>Acipenseriformes</taxon>
        <taxon>Acipenseridae</taxon>
        <taxon>Acipenser</taxon>
    </lineage>
</organism>
<evidence type="ECO:0000256" key="1">
    <source>
        <dbReference type="SAM" id="MobiDB-lite"/>
    </source>
</evidence>
<evidence type="ECO:0000313" key="3">
    <source>
        <dbReference type="Proteomes" id="UP001230051"/>
    </source>
</evidence>
<dbReference type="PANTHER" id="PTHR34914">
    <property type="entry name" value="LYMPHOCYTE EXPANSION MOLECULE"/>
    <property type="match status" value="1"/>
</dbReference>
<dbReference type="Proteomes" id="UP001230051">
    <property type="component" value="Unassembled WGS sequence"/>
</dbReference>
<feature type="compositionally biased region" description="Polar residues" evidence="1">
    <location>
        <begin position="180"/>
        <end position="192"/>
    </location>
</feature>
<sequence length="376" mass="41834">MAQKTFRGAPFGTQTARFDVSGVYPDKKKIGTYTEVPYCKTATSELVRRRGPGTYNADTGNFSPAAVLRRAGGPGWKRAQESLRETQLPHVLYRDVWERKRILKKKLGPASYKMKDFIELREERPASVLGVCESKERRFRSITAESSTPGPGTYGKGGIPSASLEERQRQSPGALGSMDFNPSSERSLQSSECAPGPGTYKVKDSLQELLDRTVSKRGPYDVFTGPRSRHASTGHYVVLKTTNLGPGQYEIKSFVEDLQSKEKKKSGEFSSLLQYPSTPTERVGCSTLSHCPRPACFPGPGWYNTSPAPRPQTTYPAPFLCSSRRTDTKVKNLNPGPGRYNILESDRSRTAMGHRSAFKSESKRYLSNLGRDFYMK</sequence>
<protein>
    <submittedName>
        <fullName evidence="2">Lymphocyte expansion molecule-like</fullName>
    </submittedName>
</protein>
<proteinExistence type="predicted"/>
<dbReference type="AlphaFoldDB" id="A0AAD8G407"/>
<dbReference type="InterPro" id="IPR033557">
    <property type="entry name" value="CIMAP2"/>
</dbReference>
<comment type="caution">
    <text evidence="2">The sequence shown here is derived from an EMBL/GenBank/DDBJ whole genome shotgun (WGS) entry which is preliminary data.</text>
</comment>
<feature type="region of interest" description="Disordered" evidence="1">
    <location>
        <begin position="139"/>
        <end position="201"/>
    </location>
</feature>
<name>A0AAD8G407_ACIOX</name>
<reference evidence="2" key="1">
    <citation type="submission" date="2022-02" db="EMBL/GenBank/DDBJ databases">
        <title>Atlantic sturgeon de novo genome assembly.</title>
        <authorList>
            <person name="Stock M."/>
            <person name="Klopp C."/>
            <person name="Guiguen Y."/>
            <person name="Cabau C."/>
            <person name="Parinello H."/>
            <person name="Santidrian Yebra-Pimentel E."/>
            <person name="Kuhl H."/>
            <person name="Dirks R.P."/>
            <person name="Guessner J."/>
            <person name="Wuertz S."/>
            <person name="Du K."/>
            <person name="Schartl M."/>
        </authorList>
    </citation>
    <scope>NUCLEOTIDE SEQUENCE</scope>
    <source>
        <strain evidence="2">STURGEONOMICS-FGT-2020</strain>
        <tissue evidence="2">Whole blood</tissue>
    </source>
</reference>
<keyword evidence="3" id="KW-1185">Reference proteome</keyword>
<dbReference type="InterPro" id="IPR010736">
    <property type="entry name" value="SHIPPO-rpt"/>
</dbReference>
<dbReference type="PANTHER" id="PTHR34914:SF1">
    <property type="entry name" value="LYMPHOCYTE EXPANSION MOLECULE"/>
    <property type="match status" value="1"/>
</dbReference>